<dbReference type="PANTHER" id="PTHR44051:SF8">
    <property type="entry name" value="GLUTATHIONE S-TRANSFERASE GSTA"/>
    <property type="match status" value="1"/>
</dbReference>
<feature type="domain" description="GST N-terminal" evidence="2">
    <location>
        <begin position="37"/>
        <end position="131"/>
    </location>
</feature>
<dbReference type="CDD" id="cd03057">
    <property type="entry name" value="GST_N_Beta"/>
    <property type="match status" value="1"/>
</dbReference>
<evidence type="ECO:0000256" key="1">
    <source>
        <dbReference type="ARBA" id="ARBA00007409"/>
    </source>
</evidence>
<dbReference type="AlphaFoldDB" id="A0A139ICY3"/>
<comment type="similarity">
    <text evidence="1">Belongs to the GST superfamily.</text>
</comment>
<keyword evidence="5" id="KW-1185">Reference proteome</keyword>
<evidence type="ECO:0008006" key="6">
    <source>
        <dbReference type="Google" id="ProtNLM"/>
    </source>
</evidence>
<comment type="caution">
    <text evidence="4">The sequence shown here is derived from an EMBL/GenBank/DDBJ whole genome shotgun (WGS) entry which is preliminary data.</text>
</comment>
<organism evidence="4 5">
    <name type="scientific">Pseudocercospora musae</name>
    <dbReference type="NCBI Taxonomy" id="113226"/>
    <lineage>
        <taxon>Eukaryota</taxon>
        <taxon>Fungi</taxon>
        <taxon>Dikarya</taxon>
        <taxon>Ascomycota</taxon>
        <taxon>Pezizomycotina</taxon>
        <taxon>Dothideomycetes</taxon>
        <taxon>Dothideomycetidae</taxon>
        <taxon>Mycosphaerellales</taxon>
        <taxon>Mycosphaerellaceae</taxon>
        <taxon>Pseudocercospora</taxon>
    </lineage>
</organism>
<dbReference type="Gene3D" id="1.20.1050.10">
    <property type="match status" value="1"/>
</dbReference>
<sequence length="312" mass="35238">MTWNETGGDSTVERYIFFSRDGFQRQLEDTTAAQASMPEITLYRADGSCSMAANAILKELQIPYKTVRMQAGQKGFAEGYQGTIDGSISIEEYKRTINPSGHVPALVIDGNVITENPAFLTYLGSLRPDRRLLGSTSLEQIRILEWPVWLSGSLHNPGFGAYLRPYRFFDDESGFESMKEKGRKTVLQCYDRTEARVDGRNAVGARLTVVDIFLHVFYRWAKLLDLDMERYYPGWTELVPEVEALQTLQHAMKEEGRLCSSRTNLHAGACLPLATWHPALGYDSVIVLMVGEYKSLGSSHRVKSTSYTHRWS</sequence>
<dbReference type="InterPro" id="IPR036282">
    <property type="entry name" value="Glutathione-S-Trfase_C_sf"/>
</dbReference>
<evidence type="ECO:0000259" key="2">
    <source>
        <dbReference type="PROSITE" id="PS50404"/>
    </source>
</evidence>
<dbReference type="PANTHER" id="PTHR44051">
    <property type="entry name" value="GLUTATHIONE S-TRANSFERASE-RELATED"/>
    <property type="match status" value="1"/>
</dbReference>
<dbReference type="InterPro" id="IPR010987">
    <property type="entry name" value="Glutathione-S-Trfase_C-like"/>
</dbReference>
<dbReference type="STRING" id="113226.A0A139ICY3"/>
<accession>A0A139ICY3</accession>
<dbReference type="Proteomes" id="UP000073492">
    <property type="component" value="Unassembled WGS sequence"/>
</dbReference>
<dbReference type="InterPro" id="IPR004045">
    <property type="entry name" value="Glutathione_S-Trfase_N"/>
</dbReference>
<gene>
    <name evidence="4" type="ORF">AC579_10351</name>
</gene>
<dbReference type="SUPFAM" id="SSF47616">
    <property type="entry name" value="GST C-terminal domain-like"/>
    <property type="match status" value="1"/>
</dbReference>
<dbReference type="OrthoDB" id="2309723at2759"/>
<proteinExistence type="inferred from homology"/>
<dbReference type="InterPro" id="IPR036249">
    <property type="entry name" value="Thioredoxin-like_sf"/>
</dbReference>
<dbReference type="Gene3D" id="3.40.30.10">
    <property type="entry name" value="Glutaredoxin"/>
    <property type="match status" value="1"/>
</dbReference>
<reference evidence="4 5" key="1">
    <citation type="submission" date="2015-07" db="EMBL/GenBank/DDBJ databases">
        <title>Comparative genomics of the Sigatoka disease complex on banana suggests a link between parallel evolutionary changes in Pseudocercospora fijiensis and Pseudocercospora eumusae and increased virulence on the banana host.</title>
        <authorList>
            <person name="Chang T.-C."/>
            <person name="Salvucci A."/>
            <person name="Crous P.W."/>
            <person name="Stergiopoulos I."/>
        </authorList>
    </citation>
    <scope>NUCLEOTIDE SEQUENCE [LARGE SCALE GENOMIC DNA]</scope>
    <source>
        <strain evidence="4 5">CBS 116634</strain>
    </source>
</reference>
<protein>
    <recommendedName>
        <fullName evidence="6">GST N-terminal domain-containing protein</fullName>
    </recommendedName>
</protein>
<name>A0A139ICY3_9PEZI</name>
<dbReference type="PROSITE" id="PS50405">
    <property type="entry name" value="GST_CTER"/>
    <property type="match status" value="1"/>
</dbReference>
<evidence type="ECO:0000313" key="5">
    <source>
        <dbReference type="Proteomes" id="UP000073492"/>
    </source>
</evidence>
<dbReference type="SUPFAM" id="SSF52833">
    <property type="entry name" value="Thioredoxin-like"/>
    <property type="match status" value="1"/>
</dbReference>
<evidence type="ECO:0000313" key="4">
    <source>
        <dbReference type="EMBL" id="KXT12519.1"/>
    </source>
</evidence>
<dbReference type="PROSITE" id="PS50404">
    <property type="entry name" value="GST_NTER"/>
    <property type="match status" value="1"/>
</dbReference>
<feature type="domain" description="GST C-terminal" evidence="3">
    <location>
        <begin position="136"/>
        <end position="265"/>
    </location>
</feature>
<evidence type="ECO:0000259" key="3">
    <source>
        <dbReference type="PROSITE" id="PS50405"/>
    </source>
</evidence>
<dbReference type="EMBL" id="LFZO01000149">
    <property type="protein sequence ID" value="KXT12519.1"/>
    <property type="molecule type" value="Genomic_DNA"/>
</dbReference>